<dbReference type="SMART" id="SM00335">
    <property type="entry name" value="ANX"/>
    <property type="match status" value="4"/>
</dbReference>
<evidence type="ECO:0000256" key="7">
    <source>
        <dbReference type="RuleBase" id="RU003540"/>
    </source>
</evidence>
<dbReference type="PANTHER" id="PTHR10502">
    <property type="entry name" value="ANNEXIN"/>
    <property type="match status" value="1"/>
</dbReference>
<feature type="compositionally biased region" description="Low complexity" evidence="8">
    <location>
        <begin position="33"/>
        <end position="51"/>
    </location>
</feature>
<evidence type="ECO:0000256" key="3">
    <source>
        <dbReference type="ARBA" id="ARBA00022837"/>
    </source>
</evidence>
<dbReference type="GO" id="GO:0005634">
    <property type="term" value="C:nucleus"/>
    <property type="evidence" value="ECO:0000318"/>
    <property type="project" value="GO_Central"/>
</dbReference>
<feature type="compositionally biased region" description="Pro residues" evidence="8">
    <location>
        <begin position="119"/>
        <end position="129"/>
    </location>
</feature>
<protein>
    <recommendedName>
        <fullName evidence="7">Annexin</fullName>
    </recommendedName>
</protein>
<dbReference type="FunFam" id="1.10.220.10:FF:000004">
    <property type="entry name" value="Annexin"/>
    <property type="match status" value="1"/>
</dbReference>
<dbReference type="GO" id="GO:0001786">
    <property type="term" value="F:phosphatidylserine binding"/>
    <property type="evidence" value="ECO:0000318"/>
    <property type="project" value="GO_Central"/>
</dbReference>
<organism evidence="9 10">
    <name type="scientific">Branchiostoma floridae</name>
    <name type="common">Florida lancelet</name>
    <name type="synonym">Amphioxus</name>
    <dbReference type="NCBI Taxonomy" id="7739"/>
    <lineage>
        <taxon>Eukaryota</taxon>
        <taxon>Metazoa</taxon>
        <taxon>Chordata</taxon>
        <taxon>Cephalochordata</taxon>
        <taxon>Leptocardii</taxon>
        <taxon>Amphioxiformes</taxon>
        <taxon>Branchiostomatidae</taxon>
        <taxon>Branchiostoma</taxon>
    </lineage>
</organism>
<dbReference type="FunFam" id="1.10.220.10:FF:000001">
    <property type="entry name" value="Annexin"/>
    <property type="match status" value="1"/>
</dbReference>
<dbReference type="PRINTS" id="PR01871">
    <property type="entry name" value="ANNEXINVII"/>
</dbReference>
<comment type="domain">
    <text evidence="7">A pair of annexin repeats may form one binding site for calcium and phospholipid.</text>
</comment>
<dbReference type="GO" id="GO:0005737">
    <property type="term" value="C:cytoplasm"/>
    <property type="evidence" value="ECO:0000318"/>
    <property type="project" value="GO_Central"/>
</dbReference>
<evidence type="ECO:0000256" key="6">
    <source>
        <dbReference type="ARBA" id="ARBA00037210"/>
    </source>
</evidence>
<feature type="region of interest" description="Disordered" evidence="8">
    <location>
        <begin position="1"/>
        <end position="286"/>
    </location>
</feature>
<feature type="compositionally biased region" description="Acidic residues" evidence="8">
    <location>
        <begin position="173"/>
        <end position="183"/>
    </location>
</feature>
<feature type="compositionally biased region" description="Acidic residues" evidence="8">
    <location>
        <begin position="192"/>
        <end position="202"/>
    </location>
</feature>
<dbReference type="GO" id="GO:0005544">
    <property type="term" value="F:calcium-dependent phospholipid binding"/>
    <property type="evidence" value="ECO:0000318"/>
    <property type="project" value="GO_Central"/>
</dbReference>
<keyword evidence="5 7" id="KW-0111">Calcium/phospholipid-binding</keyword>
<dbReference type="PROSITE" id="PS51897">
    <property type="entry name" value="ANNEXIN_2"/>
    <property type="match status" value="4"/>
</dbReference>
<evidence type="ECO:0000256" key="4">
    <source>
        <dbReference type="ARBA" id="ARBA00023216"/>
    </source>
</evidence>
<reference evidence="9" key="1">
    <citation type="journal article" date="2020" name="Nat. Ecol. Evol.">
        <title>Deeply conserved synteny resolves early events in vertebrate evolution.</title>
        <authorList>
            <person name="Simakov O."/>
            <person name="Marletaz F."/>
            <person name="Yue J.X."/>
            <person name="O'Connell B."/>
            <person name="Jenkins J."/>
            <person name="Brandt A."/>
            <person name="Calef R."/>
            <person name="Tung C.H."/>
            <person name="Huang T.K."/>
            <person name="Schmutz J."/>
            <person name="Satoh N."/>
            <person name="Yu J.K."/>
            <person name="Putnam N.H."/>
            <person name="Green R.E."/>
            <person name="Rokhsar D.S."/>
        </authorList>
    </citation>
    <scope>NUCLEOTIDE SEQUENCE [LARGE SCALE GENOMIC DNA]</scope>
    <source>
        <strain evidence="9">S238N-H82</strain>
    </source>
</reference>
<dbReference type="KEGG" id="bfo:118411820"/>
<keyword evidence="9" id="KW-1185">Reference proteome</keyword>
<dbReference type="InterPro" id="IPR018502">
    <property type="entry name" value="Annexin_repeat"/>
</dbReference>
<dbReference type="FunFam" id="1.10.220.10:FF:000002">
    <property type="entry name" value="Annexin"/>
    <property type="match status" value="1"/>
</dbReference>
<sequence>MIDVRRKTGPPPPGAAVPGFTAPGIPQPQGQDYSQGIPGQYPQGQGSYNSSIGFGGQPGYQQSGYQQLPAPGGYPQAPAAGGYPQAPAAGGYPQAPSGGGGYQQPAAPSNIYSGGGGDQPPPPAQPAAPKPQEELPEEVPEDPFAGEELPRTPTDDEVPEDPFAGEELPWTPTDDEVPEDPFAGEELPWTPTDDEVPEDPFTGEELPRTPTDDEVPEDPFGGEELPRTPTDDEPPEDPFAGEDLPRTPTDDAPPPQPVPPTHELSQMSLGGWQPGQTRGTVVPTENFDAEEDAKILRKAMKGMGTDEKAILELLAERSNAQRQKIKLQFKTMYGKDLISDLKSELSGDFKESVMALFVPTTEYDAWCLNNAMVGLGTNEEVLIEILCTRTNEEIAEIVRVYRDKFHRDLEKDVVGDTSGHFKRLLVSMTTANRDEVKEVDLEKAKKEAKELYKAGEKKWGTDESEFNRILACRSFPQLKATFDEYIKVSQRDIMGTIDREFSGHVRDGMKAIVMCVRNRPEFFADKIYKCVKGLGTDDHTLIRVIVTRSEYDMVEIKQVFLNKYRKTVWKAIDSDTSGDYKRILQALVKKD</sequence>
<keyword evidence="4 7" id="KW-0041">Annexin</keyword>
<reference evidence="10" key="2">
    <citation type="submission" date="2025-08" db="UniProtKB">
        <authorList>
            <consortium name="RefSeq"/>
        </authorList>
    </citation>
    <scope>IDENTIFICATION</scope>
    <source>
        <strain evidence="10">S238N-H82</strain>
        <tissue evidence="10">Testes</tissue>
    </source>
</reference>
<dbReference type="InterPro" id="IPR018252">
    <property type="entry name" value="Annexin_repeat_CS"/>
</dbReference>
<dbReference type="Pfam" id="PF00191">
    <property type="entry name" value="Annexin"/>
    <property type="match status" value="4"/>
</dbReference>
<name>A0A9J7KV83_BRAFL</name>
<dbReference type="PANTHER" id="PTHR10502:SF239">
    <property type="entry name" value="ANNEXIN A7"/>
    <property type="match status" value="1"/>
</dbReference>
<feature type="compositionally biased region" description="Acidic residues" evidence="8">
    <location>
        <begin position="134"/>
        <end position="145"/>
    </location>
</feature>
<proteinExistence type="inferred from homology"/>
<keyword evidence="3 7" id="KW-0106">Calcium</keyword>
<dbReference type="FunFam" id="1.10.220.10:FF:000003">
    <property type="entry name" value="Annexin"/>
    <property type="match status" value="1"/>
</dbReference>
<dbReference type="Gene3D" id="1.10.220.10">
    <property type="entry name" value="Annexin"/>
    <property type="match status" value="4"/>
</dbReference>
<feature type="compositionally biased region" description="Low complexity" evidence="8">
    <location>
        <begin position="59"/>
        <end position="96"/>
    </location>
</feature>
<feature type="compositionally biased region" description="Pro residues" evidence="8">
    <location>
        <begin position="251"/>
        <end position="260"/>
    </location>
</feature>
<dbReference type="InterPro" id="IPR001464">
    <property type="entry name" value="Annexin"/>
</dbReference>
<dbReference type="GeneID" id="118411820"/>
<evidence type="ECO:0000313" key="9">
    <source>
        <dbReference type="Proteomes" id="UP000001554"/>
    </source>
</evidence>
<dbReference type="OrthoDB" id="37886at2759"/>
<dbReference type="InterPro" id="IPR037104">
    <property type="entry name" value="Annexin_sf"/>
</dbReference>
<evidence type="ECO:0000256" key="5">
    <source>
        <dbReference type="ARBA" id="ARBA00023302"/>
    </source>
</evidence>
<dbReference type="GO" id="GO:0005509">
    <property type="term" value="F:calcium ion binding"/>
    <property type="evidence" value="ECO:0007669"/>
    <property type="project" value="InterPro"/>
</dbReference>
<evidence type="ECO:0000256" key="2">
    <source>
        <dbReference type="ARBA" id="ARBA00022737"/>
    </source>
</evidence>
<dbReference type="GO" id="GO:0012506">
    <property type="term" value="C:vesicle membrane"/>
    <property type="evidence" value="ECO:0000318"/>
    <property type="project" value="GO_Central"/>
</dbReference>
<feature type="compositionally biased region" description="Acidic residues" evidence="8">
    <location>
        <begin position="212"/>
        <end position="221"/>
    </location>
</feature>
<comment type="function">
    <text evidence="6">Calcium/phospholipid-binding protein which promotes membrane fusion and is involved in exocytosis.</text>
</comment>
<dbReference type="Proteomes" id="UP000001554">
    <property type="component" value="Chromosome 3"/>
</dbReference>
<dbReference type="GO" id="GO:0005886">
    <property type="term" value="C:plasma membrane"/>
    <property type="evidence" value="ECO:0000318"/>
    <property type="project" value="GO_Central"/>
</dbReference>
<feature type="compositionally biased region" description="Acidic residues" evidence="8">
    <location>
        <begin position="155"/>
        <end position="164"/>
    </location>
</feature>
<accession>A0A9J7KV83</accession>
<evidence type="ECO:0000256" key="8">
    <source>
        <dbReference type="SAM" id="MobiDB-lite"/>
    </source>
</evidence>
<feature type="compositionally biased region" description="Polar residues" evidence="8">
    <location>
        <begin position="263"/>
        <end position="279"/>
    </location>
</feature>
<dbReference type="PROSITE" id="PS00223">
    <property type="entry name" value="ANNEXIN_1"/>
    <property type="match status" value="3"/>
</dbReference>
<dbReference type="SUPFAM" id="SSF47874">
    <property type="entry name" value="Annexin"/>
    <property type="match status" value="1"/>
</dbReference>
<dbReference type="PRINTS" id="PR00196">
    <property type="entry name" value="ANNEXIN"/>
</dbReference>
<keyword evidence="2 7" id="KW-0677">Repeat</keyword>
<feature type="compositionally biased region" description="Acidic residues" evidence="8">
    <location>
        <begin position="231"/>
        <end position="240"/>
    </location>
</feature>
<dbReference type="RefSeq" id="XP_035670199.1">
    <property type="nucleotide sequence ID" value="XM_035814306.1"/>
</dbReference>
<comment type="similarity">
    <text evidence="1 7">Belongs to the annexin family.</text>
</comment>
<dbReference type="AlphaFoldDB" id="A0A9J7KV83"/>
<evidence type="ECO:0000256" key="1">
    <source>
        <dbReference type="ARBA" id="ARBA00007831"/>
    </source>
</evidence>
<gene>
    <name evidence="10" type="primary">LOC118411820</name>
</gene>
<evidence type="ECO:0000313" key="10">
    <source>
        <dbReference type="RefSeq" id="XP_035670199.1"/>
    </source>
</evidence>